<sequence>MKKKLFFVGIIGLILMISVGCNKYEPNPVIRAWSNNIAVMPALDTTTNIVSFTIDTIKFISLNGVDCKLDSLSIEYYNGSNHLSNYDYSGFALSPLYIYGKVDTMNVPLDTTYLFNANIPITSLNNYFQANTNVPSVRAQFYFYGSNLGENKFFTYDGFAEGVINPYYQ</sequence>
<evidence type="ECO:0000313" key="1">
    <source>
        <dbReference type="EMBL" id="RKX67304.1"/>
    </source>
</evidence>
<evidence type="ECO:0008006" key="3">
    <source>
        <dbReference type="Google" id="ProtNLM"/>
    </source>
</evidence>
<dbReference type="Proteomes" id="UP000282321">
    <property type="component" value="Unassembled WGS sequence"/>
</dbReference>
<dbReference type="EMBL" id="QNBC01000022">
    <property type="protein sequence ID" value="RKX67304.1"/>
    <property type="molecule type" value="Genomic_DNA"/>
</dbReference>
<dbReference type="PROSITE" id="PS51257">
    <property type="entry name" value="PROKAR_LIPOPROTEIN"/>
    <property type="match status" value="1"/>
</dbReference>
<accession>A0A660S9B6</accession>
<proteinExistence type="predicted"/>
<protein>
    <recommendedName>
        <fullName evidence="3">Lipoprotein</fullName>
    </recommendedName>
</protein>
<organism evidence="1 2">
    <name type="scientific">candidate division TA06 bacterium</name>
    <dbReference type="NCBI Taxonomy" id="2250710"/>
    <lineage>
        <taxon>Bacteria</taxon>
        <taxon>Bacteria division TA06</taxon>
    </lineage>
</organism>
<dbReference type="AlphaFoldDB" id="A0A660S9B6"/>
<gene>
    <name evidence="1" type="ORF">DRP44_02620</name>
</gene>
<evidence type="ECO:0000313" key="2">
    <source>
        <dbReference type="Proteomes" id="UP000282321"/>
    </source>
</evidence>
<reference evidence="1 2" key="1">
    <citation type="submission" date="2018-06" db="EMBL/GenBank/DDBJ databases">
        <title>Extensive metabolic versatility and redundancy in microbially diverse, dynamic hydrothermal sediments.</title>
        <authorList>
            <person name="Dombrowski N."/>
            <person name="Teske A."/>
            <person name="Baker B.J."/>
        </authorList>
    </citation>
    <scope>NUCLEOTIDE SEQUENCE [LARGE SCALE GENOMIC DNA]</scope>
    <source>
        <strain evidence="1">B35_G9</strain>
    </source>
</reference>
<comment type="caution">
    <text evidence="1">The sequence shown here is derived from an EMBL/GenBank/DDBJ whole genome shotgun (WGS) entry which is preliminary data.</text>
</comment>
<name>A0A660S9B6_UNCT6</name>